<sequence length="310" mass="33869">MFFLCINVLDHYNLKILRKDKCSLPAKVWGHTINRERISSSVSHRGSITVEAACILPVFIWGVVFVLYFIKLCSVLVCMQSAIQETGKDMAVFAYVYEKGIDQADISAGGITDLAAAGLSAVYAKSRIVDKVNKEGTDASIFVGGVDSVSLLRSGFLKEDEMIDIVAEGKVRLPVPFFSLGDFRTIIRGRVRAWTGRDGNRGSQESGKAEDMVYVTVNGEVYHKDAGCSHISLSIQSVYKSELEQLRNDGGGKYHACEKCGSKAGTQVYITDSGDRYHSSLDCAGLKRSVLLVPSSQVEGWHACSRCGSR</sequence>
<organism evidence="2 3">
    <name type="scientific">Murimonas intestini</name>
    <dbReference type="NCBI Taxonomy" id="1337051"/>
    <lineage>
        <taxon>Bacteria</taxon>
        <taxon>Bacillati</taxon>
        <taxon>Bacillota</taxon>
        <taxon>Clostridia</taxon>
        <taxon>Lachnospirales</taxon>
        <taxon>Lachnospiraceae</taxon>
        <taxon>Murimonas</taxon>
    </lineage>
</organism>
<comment type="caution">
    <text evidence="2">The sequence shown here is derived from an EMBL/GenBank/DDBJ whole genome shotgun (WGS) entry which is preliminary data.</text>
</comment>
<dbReference type="AlphaFoldDB" id="A0AB73T686"/>
<keyword evidence="1" id="KW-1133">Transmembrane helix</keyword>
<dbReference type="Proteomes" id="UP000245412">
    <property type="component" value="Unassembled WGS sequence"/>
</dbReference>
<proteinExistence type="predicted"/>
<dbReference type="EMBL" id="QGGY01000004">
    <property type="protein sequence ID" value="PWJ76864.1"/>
    <property type="molecule type" value="Genomic_DNA"/>
</dbReference>
<keyword evidence="1" id="KW-0472">Membrane</keyword>
<keyword evidence="1" id="KW-0812">Transmembrane</keyword>
<keyword evidence="3" id="KW-1185">Reference proteome</keyword>
<gene>
    <name evidence="2" type="ORF">C7383_104313</name>
</gene>
<name>A0AB73T686_9FIRM</name>
<feature type="transmembrane region" description="Helical" evidence="1">
    <location>
        <begin position="48"/>
        <end position="70"/>
    </location>
</feature>
<evidence type="ECO:0000256" key="1">
    <source>
        <dbReference type="SAM" id="Phobius"/>
    </source>
</evidence>
<accession>A0AB73T686</accession>
<evidence type="ECO:0008006" key="4">
    <source>
        <dbReference type="Google" id="ProtNLM"/>
    </source>
</evidence>
<dbReference type="RefSeq" id="WP_109625996.1">
    <property type="nucleotide sequence ID" value="NZ_CABJAT010000013.1"/>
</dbReference>
<evidence type="ECO:0000313" key="2">
    <source>
        <dbReference type="EMBL" id="PWJ76864.1"/>
    </source>
</evidence>
<reference evidence="2 3" key="1">
    <citation type="submission" date="2018-05" db="EMBL/GenBank/DDBJ databases">
        <authorList>
            <person name="Goeker M."/>
            <person name="Huntemann M."/>
            <person name="Clum A."/>
            <person name="Pillay M."/>
            <person name="Palaniappan K."/>
            <person name="Varghese N."/>
            <person name="Mikhailova N."/>
            <person name="Stamatis D."/>
            <person name="Reddy T."/>
            <person name="Daum C."/>
            <person name="Shapiro N."/>
            <person name="Ivanova N."/>
            <person name="Kyrpides N."/>
            <person name="Woyke T."/>
        </authorList>
    </citation>
    <scope>NUCLEOTIDE SEQUENCE [LARGE SCALE GENOMIC DNA]</scope>
    <source>
        <strain evidence="2 3">DSM 26524</strain>
    </source>
</reference>
<evidence type="ECO:0000313" key="3">
    <source>
        <dbReference type="Proteomes" id="UP000245412"/>
    </source>
</evidence>
<protein>
    <recommendedName>
        <fullName evidence="4">Pilus assembly protein</fullName>
    </recommendedName>
</protein>